<dbReference type="Proteomes" id="UP000460135">
    <property type="component" value="Unassembled WGS sequence"/>
</dbReference>
<feature type="transmembrane region" description="Helical" evidence="1">
    <location>
        <begin position="67"/>
        <end position="82"/>
    </location>
</feature>
<feature type="transmembrane region" description="Helical" evidence="1">
    <location>
        <begin position="6"/>
        <end position="21"/>
    </location>
</feature>
<feature type="transmembrane region" description="Helical" evidence="1">
    <location>
        <begin position="28"/>
        <end position="47"/>
    </location>
</feature>
<dbReference type="NCBIfam" id="TIGR04370">
    <property type="entry name" value="glyco_rpt_poly"/>
    <property type="match status" value="1"/>
</dbReference>
<evidence type="ECO:0000313" key="2">
    <source>
        <dbReference type="EMBL" id="KAA3797171.1"/>
    </source>
</evidence>
<dbReference type="AlphaFoldDB" id="A0A6N3V2G2"/>
<protein>
    <submittedName>
        <fullName evidence="2">Oligosaccharide repeat unit polymerase</fullName>
    </submittedName>
</protein>
<keyword evidence="1" id="KW-1133">Transmembrane helix</keyword>
<feature type="transmembrane region" description="Helical" evidence="1">
    <location>
        <begin position="188"/>
        <end position="206"/>
    </location>
</feature>
<gene>
    <name evidence="2" type="ORF">F3F51_28345</name>
</gene>
<evidence type="ECO:0000313" key="3">
    <source>
        <dbReference type="Proteomes" id="UP000460135"/>
    </source>
</evidence>
<feature type="transmembrane region" description="Helical" evidence="1">
    <location>
        <begin position="399"/>
        <end position="417"/>
    </location>
</feature>
<keyword evidence="1" id="KW-0472">Membrane</keyword>
<evidence type="ECO:0000256" key="1">
    <source>
        <dbReference type="SAM" id="Phobius"/>
    </source>
</evidence>
<name>A0A6N3V2G2_BACOV</name>
<proteinExistence type="predicted"/>
<organism evidence="2 3">
    <name type="scientific">Bacteroides ovatus</name>
    <dbReference type="NCBI Taxonomy" id="28116"/>
    <lineage>
        <taxon>Bacteria</taxon>
        <taxon>Pseudomonadati</taxon>
        <taxon>Bacteroidota</taxon>
        <taxon>Bacteroidia</taxon>
        <taxon>Bacteroidales</taxon>
        <taxon>Bacteroidaceae</taxon>
        <taxon>Bacteroides</taxon>
    </lineage>
</organism>
<sequence length="425" mass="49574">MNVLFLNLLLYLCWFLFVFYREKRLTIYSLLILFFTVIAFLGCYTVENNVYFDIFGKKSVDSLDLEPYIYCFIGYVILFYPLKKIALKFDNFDVLFSKKAGLFVKVWVVYFSLFTCLKLLEALISISTGLGDVYESRHVDGETLFVYNNVLLNKFNGYGLFILNATVPFIMSYSLIGMHKKFLSHKYATFLIILSFLPSFLNGIAMGSRGGIFMSLFCFLFFILLLWKYVSRNILKKIYFCVVGFITLTLIYSWSITAERVGKGSEGFNSILRYFGESFPNLGFSFWDRVIKHPMGERLFPNIFPSTGKILSNLSVDETYQYWYNKTGVPVLNFKTYFGDLYIEFGTLYAFLFIVILSLIMRRCLSRNSVTLYNLPFLYYYYQLCVFSFAGFTKGGYHAFFQLLIVIIFSVCLRLYLTNKIKTTS</sequence>
<feature type="transmembrane region" description="Helical" evidence="1">
    <location>
        <begin position="155"/>
        <end position="176"/>
    </location>
</feature>
<comment type="caution">
    <text evidence="2">The sequence shown here is derived from an EMBL/GenBank/DDBJ whole genome shotgun (WGS) entry which is preliminary data.</text>
</comment>
<dbReference type="EMBL" id="VWLX01000037">
    <property type="protein sequence ID" value="KAA3797171.1"/>
    <property type="molecule type" value="Genomic_DNA"/>
</dbReference>
<keyword evidence="1" id="KW-0812">Transmembrane</keyword>
<reference evidence="2 3" key="1">
    <citation type="journal article" date="2019" name="Nat. Med.">
        <title>A library of human gut bacterial isolates paired with longitudinal multiomics data enables mechanistic microbiome research.</title>
        <authorList>
            <person name="Poyet M."/>
            <person name="Groussin M."/>
            <person name="Gibbons S.M."/>
            <person name="Avila-Pacheco J."/>
            <person name="Jiang X."/>
            <person name="Kearney S.M."/>
            <person name="Perrotta A.R."/>
            <person name="Berdy B."/>
            <person name="Zhao S."/>
            <person name="Lieberman T.D."/>
            <person name="Swanson P.K."/>
            <person name="Smith M."/>
            <person name="Roesemann S."/>
            <person name="Alexander J.E."/>
            <person name="Rich S.A."/>
            <person name="Livny J."/>
            <person name="Vlamakis H."/>
            <person name="Clish C."/>
            <person name="Bullock K."/>
            <person name="Deik A."/>
            <person name="Scott J."/>
            <person name="Pierce K.A."/>
            <person name="Xavier R.J."/>
            <person name="Alm E.J."/>
        </authorList>
    </citation>
    <scope>NUCLEOTIDE SEQUENCE [LARGE SCALE GENOMIC DNA]</scope>
    <source>
        <strain evidence="2 3">BIOML-A183</strain>
    </source>
</reference>
<feature type="transmembrane region" description="Helical" evidence="1">
    <location>
        <begin position="102"/>
        <end position="120"/>
    </location>
</feature>
<feature type="transmembrane region" description="Helical" evidence="1">
    <location>
        <begin position="341"/>
        <end position="360"/>
    </location>
</feature>
<feature type="transmembrane region" description="Helical" evidence="1">
    <location>
        <begin position="238"/>
        <end position="256"/>
    </location>
</feature>
<feature type="transmembrane region" description="Helical" evidence="1">
    <location>
        <begin position="212"/>
        <end position="231"/>
    </location>
</feature>
<feature type="transmembrane region" description="Helical" evidence="1">
    <location>
        <begin position="372"/>
        <end position="393"/>
    </location>
</feature>
<accession>A0A6N3V2G2</accession>